<reference evidence="9" key="1">
    <citation type="submission" date="2014-04" db="EMBL/GenBank/DDBJ databases">
        <title>Evolutionary Origins and Diversification of the Mycorrhizal Mutualists.</title>
        <authorList>
            <consortium name="DOE Joint Genome Institute"/>
            <consortium name="Mycorrhizal Genomics Consortium"/>
            <person name="Kohler A."/>
            <person name="Kuo A."/>
            <person name="Nagy L.G."/>
            <person name="Floudas D."/>
            <person name="Copeland A."/>
            <person name="Barry K.W."/>
            <person name="Cichocki N."/>
            <person name="Veneault-Fourrey C."/>
            <person name="LaButti K."/>
            <person name="Lindquist E.A."/>
            <person name="Lipzen A."/>
            <person name="Lundell T."/>
            <person name="Morin E."/>
            <person name="Murat C."/>
            <person name="Riley R."/>
            <person name="Ohm R."/>
            <person name="Sun H."/>
            <person name="Tunlid A."/>
            <person name="Henrissat B."/>
            <person name="Grigoriev I.V."/>
            <person name="Hibbett D.S."/>
            <person name="Martin F."/>
        </authorList>
    </citation>
    <scope>NUCLEOTIDE SEQUENCE [LARGE SCALE GENOMIC DNA]</scope>
    <source>
        <strain evidence="9">FD-334 SS-4</strain>
    </source>
</reference>
<dbReference type="OMA" id="RLKGYFG"/>
<feature type="region of interest" description="Disordered" evidence="7">
    <location>
        <begin position="190"/>
        <end position="280"/>
    </location>
</feature>
<dbReference type="Pfam" id="PF04000">
    <property type="entry name" value="Sas10_Utp3"/>
    <property type="match status" value="1"/>
</dbReference>
<comment type="subcellular location">
    <subcellularLocation>
        <location evidence="1 6">Nucleus</location>
    </subcellularLocation>
</comment>
<dbReference type="STRING" id="945553.A0A0D2PC79"/>
<keyword evidence="5 6" id="KW-0539">Nucleus</keyword>
<keyword evidence="9" id="KW-1185">Reference proteome</keyword>
<feature type="compositionally biased region" description="Basic residues" evidence="7">
    <location>
        <begin position="269"/>
        <end position="280"/>
    </location>
</feature>
<sequence>MATDTAKVAAKLAALTASFADLEALLDPLLADPLPETLLALEPLQQAKLQTVLPYIVYDLIFIYLKSRGIDPKTHPVIGELDRIRQYFDKISNAENPPAKRAELDKAAAGRFIKHAIAQAQWKKTAAETMQEDAPSAGSSAPRAPAKVTQKMRERAEYEQALRDDDAADSADEALEVFEDADVKMEVVDDVPSKGKGKEVAPTADENLPVARKRRRPAVDVFTGLSEEPSTDTAKKSKASSPSPPTIPQSTPSSKSGASTPPISEKSKTSSKKTKKKSKK</sequence>
<evidence type="ECO:0000256" key="3">
    <source>
        <dbReference type="ARBA" id="ARBA00022552"/>
    </source>
</evidence>
<feature type="compositionally biased region" description="Basic and acidic residues" evidence="7">
    <location>
        <begin position="151"/>
        <end position="165"/>
    </location>
</feature>
<evidence type="ECO:0000256" key="2">
    <source>
        <dbReference type="ARBA" id="ARBA00009154"/>
    </source>
</evidence>
<dbReference type="EMBL" id="KN817521">
    <property type="protein sequence ID" value="KJA28484.1"/>
    <property type="molecule type" value="Genomic_DNA"/>
</dbReference>
<organism evidence="8 9">
    <name type="scientific">Hypholoma sublateritium (strain FD-334 SS-4)</name>
    <dbReference type="NCBI Taxonomy" id="945553"/>
    <lineage>
        <taxon>Eukaryota</taxon>
        <taxon>Fungi</taxon>
        <taxon>Dikarya</taxon>
        <taxon>Basidiomycota</taxon>
        <taxon>Agaricomycotina</taxon>
        <taxon>Agaricomycetes</taxon>
        <taxon>Agaricomycetidae</taxon>
        <taxon>Agaricales</taxon>
        <taxon>Agaricineae</taxon>
        <taxon>Strophariaceae</taxon>
        <taxon>Hypholoma</taxon>
    </lineage>
</organism>
<dbReference type="InterPro" id="IPR011082">
    <property type="entry name" value="Exosome-assoc_fac/DNA_repair"/>
</dbReference>
<keyword evidence="4 6" id="KW-0694">RNA-binding</keyword>
<dbReference type="GO" id="GO:0000178">
    <property type="term" value="C:exosome (RNase complex)"/>
    <property type="evidence" value="ECO:0007669"/>
    <property type="project" value="TreeGrafter"/>
</dbReference>
<dbReference type="GO" id="GO:0003723">
    <property type="term" value="F:RNA binding"/>
    <property type="evidence" value="ECO:0007669"/>
    <property type="project" value="UniProtKB-UniRule"/>
</dbReference>
<evidence type="ECO:0000313" key="8">
    <source>
        <dbReference type="EMBL" id="KJA28484.1"/>
    </source>
</evidence>
<dbReference type="GO" id="GO:0003677">
    <property type="term" value="F:DNA binding"/>
    <property type="evidence" value="ECO:0007669"/>
    <property type="project" value="TreeGrafter"/>
</dbReference>
<dbReference type="PANTHER" id="PTHR15341:SF3">
    <property type="entry name" value="NUCLEAR NUCLEIC ACID-BINDING PROTEIN C1D"/>
    <property type="match status" value="1"/>
</dbReference>
<comment type="similarity">
    <text evidence="2 6">Belongs to the C1D family.</text>
</comment>
<evidence type="ECO:0000256" key="1">
    <source>
        <dbReference type="ARBA" id="ARBA00004123"/>
    </source>
</evidence>
<dbReference type="AlphaFoldDB" id="A0A0D2PC79"/>
<gene>
    <name evidence="8" type="ORF">HYPSUDRAFT_707828</name>
</gene>
<keyword evidence="3 6" id="KW-0698">rRNA processing</keyword>
<evidence type="ECO:0000313" key="9">
    <source>
        <dbReference type="Proteomes" id="UP000054270"/>
    </source>
</evidence>
<dbReference type="Proteomes" id="UP000054270">
    <property type="component" value="Unassembled WGS sequence"/>
</dbReference>
<feature type="region of interest" description="Disordered" evidence="7">
    <location>
        <begin position="128"/>
        <end position="168"/>
    </location>
</feature>
<evidence type="ECO:0000256" key="5">
    <source>
        <dbReference type="ARBA" id="ARBA00023242"/>
    </source>
</evidence>
<name>A0A0D2PC79_HYPSF</name>
<protein>
    <recommendedName>
        <fullName evidence="6">Exosome complex protein</fullName>
    </recommendedName>
</protein>
<proteinExistence type="inferred from homology"/>
<dbReference type="InterPro" id="IPR007146">
    <property type="entry name" value="Sas10/Utp3/C1D"/>
</dbReference>
<comment type="function">
    <text evidence="6">Required for exosome-dependent processing of pre-rRNA and small nucleolar RNA (snRNA) precursors. Involved in processing of 35S pre-rRNA at the A0, A1 and A2 sites.</text>
</comment>
<evidence type="ECO:0000256" key="4">
    <source>
        <dbReference type="ARBA" id="ARBA00022884"/>
    </source>
</evidence>
<feature type="compositionally biased region" description="Low complexity" evidence="7">
    <location>
        <begin position="134"/>
        <end position="146"/>
    </location>
</feature>
<dbReference type="GO" id="GO:0000460">
    <property type="term" value="P:maturation of 5.8S rRNA"/>
    <property type="evidence" value="ECO:0007669"/>
    <property type="project" value="TreeGrafter"/>
</dbReference>
<evidence type="ECO:0000256" key="7">
    <source>
        <dbReference type="SAM" id="MobiDB-lite"/>
    </source>
</evidence>
<dbReference type="GO" id="GO:0010468">
    <property type="term" value="P:regulation of gene expression"/>
    <property type="evidence" value="ECO:0007669"/>
    <property type="project" value="TreeGrafter"/>
</dbReference>
<accession>A0A0D2PC79</accession>
<dbReference type="OrthoDB" id="1421013at2759"/>
<evidence type="ECO:0000256" key="6">
    <source>
        <dbReference type="RuleBase" id="RU368003"/>
    </source>
</evidence>
<dbReference type="GO" id="GO:0005730">
    <property type="term" value="C:nucleolus"/>
    <property type="evidence" value="ECO:0007669"/>
    <property type="project" value="TreeGrafter"/>
</dbReference>
<dbReference type="PANTHER" id="PTHR15341">
    <property type="entry name" value="SUN-COR STEROID HORMONE RECEPTOR CO-REPRESSOR"/>
    <property type="match status" value="1"/>
</dbReference>
<feature type="compositionally biased region" description="Basic and acidic residues" evidence="7">
    <location>
        <begin position="190"/>
        <end position="199"/>
    </location>
</feature>